<reference evidence="3 4" key="1">
    <citation type="submission" date="2023-01" db="EMBL/GenBank/DDBJ databases">
        <authorList>
            <person name="Kreplak J."/>
        </authorList>
    </citation>
    <scope>NUCLEOTIDE SEQUENCE [LARGE SCALE GENOMIC DNA]</scope>
</reference>
<keyword evidence="2" id="KW-0812">Transmembrane</keyword>
<keyword evidence="2" id="KW-1133">Transmembrane helix</keyword>
<dbReference type="Proteomes" id="UP001157006">
    <property type="component" value="Chromosome 6"/>
</dbReference>
<evidence type="ECO:0000256" key="2">
    <source>
        <dbReference type="SAM" id="Phobius"/>
    </source>
</evidence>
<dbReference type="EMBL" id="OX451741">
    <property type="protein sequence ID" value="CAI8618223.1"/>
    <property type="molecule type" value="Genomic_DNA"/>
</dbReference>
<accession>A0AAV1B9J6</accession>
<keyword evidence="4" id="KW-1185">Reference proteome</keyword>
<gene>
    <name evidence="3" type="ORF">VFH_VI112920</name>
</gene>
<keyword evidence="2" id="KW-0472">Membrane</keyword>
<feature type="transmembrane region" description="Helical" evidence="2">
    <location>
        <begin position="155"/>
        <end position="174"/>
    </location>
</feature>
<feature type="region of interest" description="Disordered" evidence="1">
    <location>
        <begin position="62"/>
        <end position="91"/>
    </location>
</feature>
<sequence>MVSGREKTKIRRRKQHYRKEREETNICLHPQLTLYSVAPPSALPGNQRRPLTSITPAYTYRSRPATTHRDSRGQHQLATNPTATGNCPPSTSAKTAQQICAQAPTQMEPTNLSHQLRSTISNAHSRSQLLSSLPFNVHRASDLTRHLTVGPLPSFLFFFFAFLLLSFSWVRVLIKFSLFYVKLKIRSDYITYRS</sequence>
<organism evidence="3 4">
    <name type="scientific">Vicia faba</name>
    <name type="common">Broad bean</name>
    <name type="synonym">Faba vulgaris</name>
    <dbReference type="NCBI Taxonomy" id="3906"/>
    <lineage>
        <taxon>Eukaryota</taxon>
        <taxon>Viridiplantae</taxon>
        <taxon>Streptophyta</taxon>
        <taxon>Embryophyta</taxon>
        <taxon>Tracheophyta</taxon>
        <taxon>Spermatophyta</taxon>
        <taxon>Magnoliopsida</taxon>
        <taxon>eudicotyledons</taxon>
        <taxon>Gunneridae</taxon>
        <taxon>Pentapetalae</taxon>
        <taxon>rosids</taxon>
        <taxon>fabids</taxon>
        <taxon>Fabales</taxon>
        <taxon>Fabaceae</taxon>
        <taxon>Papilionoideae</taxon>
        <taxon>50 kb inversion clade</taxon>
        <taxon>NPAAA clade</taxon>
        <taxon>Hologalegina</taxon>
        <taxon>IRL clade</taxon>
        <taxon>Fabeae</taxon>
        <taxon>Vicia</taxon>
    </lineage>
</organism>
<evidence type="ECO:0000313" key="4">
    <source>
        <dbReference type="Proteomes" id="UP001157006"/>
    </source>
</evidence>
<name>A0AAV1B9J6_VICFA</name>
<dbReference type="AlphaFoldDB" id="A0AAV1B9J6"/>
<evidence type="ECO:0000256" key="1">
    <source>
        <dbReference type="SAM" id="MobiDB-lite"/>
    </source>
</evidence>
<proteinExistence type="predicted"/>
<evidence type="ECO:0000313" key="3">
    <source>
        <dbReference type="EMBL" id="CAI8618223.1"/>
    </source>
</evidence>
<protein>
    <submittedName>
        <fullName evidence="3">Uncharacterized protein</fullName>
    </submittedName>
</protein>
<feature type="compositionally biased region" description="Polar residues" evidence="1">
    <location>
        <begin position="74"/>
        <end position="91"/>
    </location>
</feature>